<evidence type="ECO:0000313" key="11">
    <source>
        <dbReference type="EMBL" id="JAC17403.1"/>
    </source>
</evidence>
<evidence type="ECO:0000256" key="2">
    <source>
        <dbReference type="ARBA" id="ARBA00006281"/>
    </source>
</evidence>
<feature type="domain" description="AAR2 N-terminal" evidence="10">
    <location>
        <begin position="17"/>
        <end position="148"/>
    </location>
</feature>
<dbReference type="Gene3D" id="2.60.34.20">
    <property type="match status" value="1"/>
</dbReference>
<dbReference type="InterPro" id="IPR033647">
    <property type="entry name" value="Aar2_N"/>
</dbReference>
<dbReference type="PANTHER" id="PTHR12689:SF4">
    <property type="entry name" value="PROTEIN AAR2 HOMOLOG"/>
    <property type="match status" value="1"/>
</dbReference>
<protein>
    <recommendedName>
        <fullName evidence="3">Protein AAR2 homolog</fullName>
    </recommendedName>
    <alternativeName>
        <fullName evidence="7">AAR2 splicing factor homolog</fullName>
    </alternativeName>
</protein>
<dbReference type="GO" id="GO:0000244">
    <property type="term" value="P:spliceosomal tri-snRNP complex assembly"/>
    <property type="evidence" value="ECO:0007669"/>
    <property type="project" value="TreeGrafter"/>
</dbReference>
<comment type="subunit">
    <text evidence="8">Interacts with PRPF8 (via RNase H homology domain). Component of a U5 snRNP complex that contains PRPF8.</text>
</comment>
<dbReference type="InterPro" id="IPR038514">
    <property type="entry name" value="AAR2_C_sf"/>
</dbReference>
<proteinExistence type="evidence at transcript level"/>
<dbReference type="InterPro" id="IPR007946">
    <property type="entry name" value="AAR2"/>
</dbReference>
<dbReference type="FunFam" id="2.60.34.20:FF:000001">
    <property type="entry name" value="protein AAR2 homolog"/>
    <property type="match status" value="1"/>
</dbReference>
<dbReference type="Gene3D" id="1.25.40.550">
    <property type="entry name" value="Aar2, C-terminal domain-like"/>
    <property type="match status" value="1"/>
</dbReference>
<dbReference type="PANTHER" id="PTHR12689">
    <property type="entry name" value="A1 CISTRON SPLICING FACTOR AAR2-RELATED"/>
    <property type="match status" value="1"/>
</dbReference>
<evidence type="ECO:0000256" key="4">
    <source>
        <dbReference type="ARBA" id="ARBA00022664"/>
    </source>
</evidence>
<evidence type="ECO:0000259" key="9">
    <source>
        <dbReference type="Pfam" id="PF05282"/>
    </source>
</evidence>
<feature type="domain" description="AAR2 C-terminal" evidence="9">
    <location>
        <begin position="200"/>
        <end position="353"/>
    </location>
</feature>
<dbReference type="Pfam" id="PF05282">
    <property type="entry name" value="AAR2"/>
    <property type="match status" value="1"/>
</dbReference>
<keyword evidence="5" id="KW-0747">Spliceosome</keyword>
<sequence>MDPSTIEQELAKRLLVEGATLIFLNVPVGTKFGIDMKTWDTGEKFKGIKMIPPGLHMIHYSAVGKCEEVAPRVSFLHNFKKAEFVVKKWDIDAENMSTETISEAEKEVLQSNLYSLDQFLGVYPFDIFPLWRKLSNYITEPLVKQLSPECGLIRSALELVADENQTAKETRRVQRNTVEEKEEDLLPHLKPRPGTGLRLTRLPEKRYPDGSSPQEMTKYSLDFTYSLEYMISISGGMSQLIGELQFSFLCFLLGHSLEALESWKTLVRVICNCREALMTKKHLYKMFLKAFEAQLEQVPMDFLVDIVANNNVIYTSLRELFRTIEESEDICTTLRYEIEKMKQTVTEKFNWDFTNLELEDGDEAPVIVELAGQV</sequence>
<evidence type="ECO:0000256" key="6">
    <source>
        <dbReference type="ARBA" id="ARBA00023187"/>
    </source>
</evidence>
<reference evidence="11" key="1">
    <citation type="journal article" date="2014" name="PLoS Negl. Trop. Dis.">
        <title>An updated insight into the Sialotranscriptome of Triatoma infestans: developmental stage and geographic variations.</title>
        <authorList>
            <person name="Schwarz A."/>
            <person name="Medrano-Mercado N."/>
            <person name="Schaub G.A."/>
            <person name="Struchiner C.J."/>
            <person name="Bargues M.D."/>
            <person name="Levy M.Z."/>
            <person name="Ribeiro J.M."/>
        </authorList>
    </citation>
    <scope>NUCLEOTIDE SEQUENCE</scope>
    <source>
        <strain evidence="11">Chile</strain>
        <tissue evidence="11">Salivary glands</tissue>
    </source>
</reference>
<evidence type="ECO:0000256" key="8">
    <source>
        <dbReference type="ARBA" id="ARBA00047009"/>
    </source>
</evidence>
<evidence type="ECO:0000256" key="1">
    <source>
        <dbReference type="ARBA" id="ARBA00003708"/>
    </source>
</evidence>
<comment type="similarity">
    <text evidence="2">Belongs to the AAR2 family.</text>
</comment>
<organism evidence="11">
    <name type="scientific">Triatoma infestans</name>
    <name type="common">Assassin bug</name>
    <dbReference type="NCBI Taxonomy" id="30076"/>
    <lineage>
        <taxon>Eukaryota</taxon>
        <taxon>Metazoa</taxon>
        <taxon>Ecdysozoa</taxon>
        <taxon>Arthropoda</taxon>
        <taxon>Hexapoda</taxon>
        <taxon>Insecta</taxon>
        <taxon>Pterygota</taxon>
        <taxon>Neoptera</taxon>
        <taxon>Paraneoptera</taxon>
        <taxon>Hemiptera</taxon>
        <taxon>Heteroptera</taxon>
        <taxon>Panheteroptera</taxon>
        <taxon>Cimicomorpha</taxon>
        <taxon>Reduviidae</taxon>
        <taxon>Triatominae</taxon>
        <taxon>Triatoma</taxon>
    </lineage>
</organism>
<dbReference type="GO" id="GO:0005681">
    <property type="term" value="C:spliceosomal complex"/>
    <property type="evidence" value="ECO:0007669"/>
    <property type="project" value="UniProtKB-KW"/>
</dbReference>
<accession>A0A023F832</accession>
<dbReference type="CDD" id="cd13777">
    <property type="entry name" value="Aar2_N"/>
    <property type="match status" value="1"/>
</dbReference>
<evidence type="ECO:0000256" key="3">
    <source>
        <dbReference type="ARBA" id="ARBA00016372"/>
    </source>
</evidence>
<dbReference type="EMBL" id="GBBI01001309">
    <property type="protein sequence ID" value="JAC17403.1"/>
    <property type="molecule type" value="mRNA"/>
</dbReference>
<keyword evidence="6" id="KW-0508">mRNA splicing</keyword>
<dbReference type="InterPro" id="IPR038516">
    <property type="entry name" value="AAR2_N_sf"/>
</dbReference>
<dbReference type="CDD" id="cd13778">
    <property type="entry name" value="Aar2_C"/>
    <property type="match status" value="1"/>
</dbReference>
<dbReference type="InterPro" id="IPR033648">
    <property type="entry name" value="AAR2_C"/>
</dbReference>
<evidence type="ECO:0000256" key="5">
    <source>
        <dbReference type="ARBA" id="ARBA00022728"/>
    </source>
</evidence>
<dbReference type="Pfam" id="PF20981">
    <property type="entry name" value="AAR2_1st"/>
    <property type="match status" value="1"/>
</dbReference>
<dbReference type="FunFam" id="1.25.40.550:FF:000001">
    <property type="entry name" value="AAR2 splicing factor homolog"/>
    <property type="match status" value="1"/>
</dbReference>
<evidence type="ECO:0000256" key="7">
    <source>
        <dbReference type="ARBA" id="ARBA00030625"/>
    </source>
</evidence>
<evidence type="ECO:0000259" key="10">
    <source>
        <dbReference type="Pfam" id="PF20981"/>
    </source>
</evidence>
<keyword evidence="4" id="KW-0507">mRNA processing</keyword>
<name>A0A023F832_TRIIF</name>
<comment type="function">
    <text evidence="1">Component of the U5 snRNP complex that is required for spliceosome assembly and for pre-mRNA splicing.</text>
</comment>
<dbReference type="AlphaFoldDB" id="A0A023F832"/>